<keyword evidence="2" id="KW-0472">Membrane</keyword>
<dbReference type="STRING" id="2711.A0A067GUR3"/>
<protein>
    <submittedName>
        <fullName evidence="3">Uncharacterized protein</fullName>
    </submittedName>
</protein>
<dbReference type="AlphaFoldDB" id="A0A067GUR3"/>
<organism evidence="3 4">
    <name type="scientific">Citrus sinensis</name>
    <name type="common">Sweet orange</name>
    <name type="synonym">Citrus aurantium var. sinensis</name>
    <dbReference type="NCBI Taxonomy" id="2711"/>
    <lineage>
        <taxon>Eukaryota</taxon>
        <taxon>Viridiplantae</taxon>
        <taxon>Streptophyta</taxon>
        <taxon>Embryophyta</taxon>
        <taxon>Tracheophyta</taxon>
        <taxon>Spermatophyta</taxon>
        <taxon>Magnoliopsida</taxon>
        <taxon>eudicotyledons</taxon>
        <taxon>Gunneridae</taxon>
        <taxon>Pentapetalae</taxon>
        <taxon>rosids</taxon>
        <taxon>malvids</taxon>
        <taxon>Sapindales</taxon>
        <taxon>Rutaceae</taxon>
        <taxon>Aurantioideae</taxon>
        <taxon>Citrus</taxon>
    </lineage>
</organism>
<dbReference type="Proteomes" id="UP000027120">
    <property type="component" value="Unassembled WGS sequence"/>
</dbReference>
<evidence type="ECO:0000256" key="1">
    <source>
        <dbReference type="SAM" id="MobiDB-lite"/>
    </source>
</evidence>
<feature type="compositionally biased region" description="Basic and acidic residues" evidence="1">
    <location>
        <begin position="43"/>
        <end position="56"/>
    </location>
</feature>
<proteinExistence type="predicted"/>
<evidence type="ECO:0000313" key="3">
    <source>
        <dbReference type="EMBL" id="KDO83463.1"/>
    </source>
</evidence>
<evidence type="ECO:0000313" key="4">
    <source>
        <dbReference type="Proteomes" id="UP000027120"/>
    </source>
</evidence>
<dbReference type="EMBL" id="KK784875">
    <property type="protein sequence ID" value="KDO83463.1"/>
    <property type="molecule type" value="Genomic_DNA"/>
</dbReference>
<dbReference type="eggNOG" id="ENOG502S7NN">
    <property type="taxonomic scope" value="Eukaryota"/>
</dbReference>
<dbReference type="PaxDb" id="2711-XP_006482853.1"/>
<keyword evidence="4" id="KW-1185">Reference proteome</keyword>
<evidence type="ECO:0000256" key="2">
    <source>
        <dbReference type="SAM" id="Phobius"/>
    </source>
</evidence>
<reference evidence="3 4" key="1">
    <citation type="submission" date="2014-04" db="EMBL/GenBank/DDBJ databases">
        <authorList>
            <consortium name="International Citrus Genome Consortium"/>
            <person name="Gmitter F."/>
            <person name="Chen C."/>
            <person name="Farmerie W."/>
            <person name="Harkins T."/>
            <person name="Desany B."/>
            <person name="Mohiuddin M."/>
            <person name="Kodira C."/>
            <person name="Borodovsky M."/>
            <person name="Lomsadze A."/>
            <person name="Burns P."/>
            <person name="Jenkins J."/>
            <person name="Prochnik S."/>
            <person name="Shu S."/>
            <person name="Chapman J."/>
            <person name="Pitluck S."/>
            <person name="Schmutz J."/>
            <person name="Rokhsar D."/>
        </authorList>
    </citation>
    <scope>NUCLEOTIDE SEQUENCE</scope>
</reference>
<feature type="transmembrane region" description="Helical" evidence="2">
    <location>
        <begin position="90"/>
        <end position="114"/>
    </location>
</feature>
<gene>
    <name evidence="3" type="ORF">CISIN_1g033294mg</name>
</gene>
<keyword evidence="2" id="KW-1133">Transmembrane helix</keyword>
<keyword evidence="2" id="KW-0812">Transmembrane</keyword>
<feature type="region of interest" description="Disordered" evidence="1">
    <location>
        <begin position="37"/>
        <end position="56"/>
    </location>
</feature>
<name>A0A067GUR3_CITSI</name>
<sequence length="122" mass="14028">MAALSFGHSFLTKKTSNHHSELKSKNCPRLVVLLATQSPEPVDTSRTKREKEEKRNSMQLFSQLFSGAEKFGKNLKENLSPQQKGDWKDLVLMSLSFAVYVYISQMFVCAYFAWMAMPKQSW</sequence>
<accession>A0A067GUR3</accession>